<proteinExistence type="predicted"/>
<organism evidence="1">
    <name type="scientific">viral metagenome</name>
    <dbReference type="NCBI Taxonomy" id="1070528"/>
    <lineage>
        <taxon>unclassified sequences</taxon>
        <taxon>metagenomes</taxon>
        <taxon>organismal metagenomes</taxon>
    </lineage>
</organism>
<dbReference type="AlphaFoldDB" id="A0A6M3M8A1"/>
<accession>A0A6M3M8A1</accession>
<reference evidence="1" key="1">
    <citation type="submission" date="2020-03" db="EMBL/GenBank/DDBJ databases">
        <title>The deep terrestrial virosphere.</title>
        <authorList>
            <person name="Holmfeldt K."/>
            <person name="Nilsson E."/>
            <person name="Simone D."/>
            <person name="Lopez-Fernandez M."/>
            <person name="Wu X."/>
            <person name="de Brujin I."/>
            <person name="Lundin D."/>
            <person name="Andersson A."/>
            <person name="Bertilsson S."/>
            <person name="Dopson M."/>
        </authorList>
    </citation>
    <scope>NUCLEOTIDE SEQUENCE</scope>
    <source>
        <strain evidence="1">MM171A00102</strain>
        <strain evidence="2">MM171B00096</strain>
    </source>
</reference>
<gene>
    <name evidence="1" type="ORF">MM171A00102_0065</name>
    <name evidence="2" type="ORF">MM171B00096_0032</name>
</gene>
<protein>
    <submittedName>
        <fullName evidence="1">Uncharacterized protein</fullName>
    </submittedName>
</protein>
<evidence type="ECO:0000313" key="2">
    <source>
        <dbReference type="EMBL" id="QJH92470.1"/>
    </source>
</evidence>
<evidence type="ECO:0000313" key="1">
    <source>
        <dbReference type="EMBL" id="QJB01506.1"/>
    </source>
</evidence>
<dbReference type="InterPro" id="IPR057004">
    <property type="entry name" value="Gp90-like"/>
</dbReference>
<name>A0A6M3M8A1_9ZZZZ</name>
<dbReference type="EMBL" id="MT143709">
    <property type="protein sequence ID" value="QJB01506.1"/>
    <property type="molecule type" value="Genomic_DNA"/>
</dbReference>
<dbReference type="EMBL" id="MT143896">
    <property type="protein sequence ID" value="QJH92470.1"/>
    <property type="molecule type" value="Genomic_DNA"/>
</dbReference>
<sequence length="156" mass="17791">MRKITQESIDAFMAGVEFNKQNMSVAIRPWKNDPHNSVILSLHGNPIARYIEGQRDRTLTVCDGNYQSNTTKERLNGIPGVRVNQKDGQWYLNGHEWDGSWTFVKERFELKQLDPRKWAVFYPLSMNREPQPFGTKAAAVAFATVEAANHGKAVEL</sequence>
<dbReference type="Pfam" id="PF23790">
    <property type="entry name" value="Kyano_Gp96"/>
    <property type="match status" value="1"/>
</dbReference>